<reference evidence="2" key="2">
    <citation type="submission" date="2023-05" db="EMBL/GenBank/DDBJ databases">
        <authorList>
            <consortium name="Lawrence Berkeley National Laboratory"/>
            <person name="Steindorff A."/>
            <person name="Hensen N."/>
            <person name="Bonometti L."/>
            <person name="Westerberg I."/>
            <person name="Brannstrom I.O."/>
            <person name="Guillou S."/>
            <person name="Cros-Aarteil S."/>
            <person name="Calhoun S."/>
            <person name="Haridas S."/>
            <person name="Kuo A."/>
            <person name="Mondo S."/>
            <person name="Pangilinan J."/>
            <person name="Riley R."/>
            <person name="Labutti K."/>
            <person name="Andreopoulos B."/>
            <person name="Lipzen A."/>
            <person name="Chen C."/>
            <person name="Yanf M."/>
            <person name="Daum C."/>
            <person name="Ng V."/>
            <person name="Clum A."/>
            <person name="Ohm R."/>
            <person name="Martin F."/>
            <person name="Silar P."/>
            <person name="Natvig D."/>
            <person name="Lalanne C."/>
            <person name="Gautier V."/>
            <person name="Ament-Velasquez S.L."/>
            <person name="Kruys A."/>
            <person name="Hutchinson M.I."/>
            <person name="Powell A.J."/>
            <person name="Barry K."/>
            <person name="Miller A.N."/>
            <person name="Grigoriev I.V."/>
            <person name="Debuchy R."/>
            <person name="Gladieux P."/>
            <person name="Thoren M.H."/>
            <person name="Johannesson H."/>
        </authorList>
    </citation>
    <scope>NUCLEOTIDE SEQUENCE</scope>
    <source>
        <strain evidence="2">PSN243</strain>
    </source>
</reference>
<name>A0AAV9G690_9PEZI</name>
<comment type="caution">
    <text evidence="2">The sequence shown here is derived from an EMBL/GenBank/DDBJ whole genome shotgun (WGS) entry which is preliminary data.</text>
</comment>
<feature type="chain" id="PRO_5043832779" evidence="1">
    <location>
        <begin position="21"/>
        <end position="97"/>
    </location>
</feature>
<keyword evidence="3" id="KW-1185">Reference proteome</keyword>
<dbReference type="Proteomes" id="UP001321760">
    <property type="component" value="Unassembled WGS sequence"/>
</dbReference>
<proteinExistence type="predicted"/>
<sequence>MKTFTITALLTLPLTALAAAAPAPADPTTVNSLIGVAPFFSTHDHPIEGGVKKRDDICPYEKCLDDCISWTMMGPCNPMDLCDPGLGCALGCAVACR</sequence>
<feature type="signal peptide" evidence="1">
    <location>
        <begin position="1"/>
        <end position="20"/>
    </location>
</feature>
<evidence type="ECO:0000256" key="1">
    <source>
        <dbReference type="SAM" id="SignalP"/>
    </source>
</evidence>
<protein>
    <submittedName>
        <fullName evidence="2">Uncharacterized protein</fullName>
    </submittedName>
</protein>
<organism evidence="2 3">
    <name type="scientific">Podospora aff. communis PSN243</name>
    <dbReference type="NCBI Taxonomy" id="3040156"/>
    <lineage>
        <taxon>Eukaryota</taxon>
        <taxon>Fungi</taxon>
        <taxon>Dikarya</taxon>
        <taxon>Ascomycota</taxon>
        <taxon>Pezizomycotina</taxon>
        <taxon>Sordariomycetes</taxon>
        <taxon>Sordariomycetidae</taxon>
        <taxon>Sordariales</taxon>
        <taxon>Podosporaceae</taxon>
        <taxon>Podospora</taxon>
    </lineage>
</organism>
<accession>A0AAV9G690</accession>
<dbReference type="EMBL" id="MU866011">
    <property type="protein sequence ID" value="KAK4442626.1"/>
    <property type="molecule type" value="Genomic_DNA"/>
</dbReference>
<evidence type="ECO:0000313" key="2">
    <source>
        <dbReference type="EMBL" id="KAK4442626.1"/>
    </source>
</evidence>
<gene>
    <name evidence="2" type="ORF">QBC34DRAFT_387143</name>
</gene>
<reference evidence="2" key="1">
    <citation type="journal article" date="2023" name="Mol. Phylogenet. Evol.">
        <title>Genome-scale phylogeny and comparative genomics of the fungal order Sordariales.</title>
        <authorList>
            <person name="Hensen N."/>
            <person name="Bonometti L."/>
            <person name="Westerberg I."/>
            <person name="Brannstrom I.O."/>
            <person name="Guillou S."/>
            <person name="Cros-Aarteil S."/>
            <person name="Calhoun S."/>
            <person name="Haridas S."/>
            <person name="Kuo A."/>
            <person name="Mondo S."/>
            <person name="Pangilinan J."/>
            <person name="Riley R."/>
            <person name="LaButti K."/>
            <person name="Andreopoulos B."/>
            <person name="Lipzen A."/>
            <person name="Chen C."/>
            <person name="Yan M."/>
            <person name="Daum C."/>
            <person name="Ng V."/>
            <person name="Clum A."/>
            <person name="Steindorff A."/>
            <person name="Ohm R.A."/>
            <person name="Martin F."/>
            <person name="Silar P."/>
            <person name="Natvig D.O."/>
            <person name="Lalanne C."/>
            <person name="Gautier V."/>
            <person name="Ament-Velasquez S.L."/>
            <person name="Kruys A."/>
            <person name="Hutchinson M.I."/>
            <person name="Powell A.J."/>
            <person name="Barry K."/>
            <person name="Miller A.N."/>
            <person name="Grigoriev I.V."/>
            <person name="Debuchy R."/>
            <person name="Gladieux P."/>
            <person name="Hiltunen Thoren M."/>
            <person name="Johannesson H."/>
        </authorList>
    </citation>
    <scope>NUCLEOTIDE SEQUENCE</scope>
    <source>
        <strain evidence="2">PSN243</strain>
    </source>
</reference>
<dbReference type="AlphaFoldDB" id="A0AAV9G690"/>
<keyword evidence="1" id="KW-0732">Signal</keyword>
<evidence type="ECO:0000313" key="3">
    <source>
        <dbReference type="Proteomes" id="UP001321760"/>
    </source>
</evidence>